<proteinExistence type="inferred from homology"/>
<comment type="similarity">
    <text evidence="3">Belongs to the Nudix hydrolase family.</text>
</comment>
<evidence type="ECO:0000256" key="3">
    <source>
        <dbReference type="RuleBase" id="RU003476"/>
    </source>
</evidence>
<dbReference type="PANTHER" id="PTHR43046">
    <property type="entry name" value="GDP-MANNOSE MANNOSYL HYDROLASE"/>
    <property type="match status" value="1"/>
</dbReference>
<protein>
    <submittedName>
        <fullName evidence="5">NUDIX hydrolase</fullName>
        <ecNumber evidence="5">3.6.-.-</ecNumber>
    </submittedName>
</protein>
<dbReference type="GO" id="GO:0016787">
    <property type="term" value="F:hydrolase activity"/>
    <property type="evidence" value="ECO:0007669"/>
    <property type="project" value="UniProtKB-KW"/>
</dbReference>
<gene>
    <name evidence="5" type="ORF">AAEO50_05170</name>
</gene>
<keyword evidence="6" id="KW-1185">Reference proteome</keyword>
<comment type="cofactor">
    <cofactor evidence="1">
        <name>Mg(2+)</name>
        <dbReference type="ChEBI" id="CHEBI:18420"/>
    </cofactor>
</comment>
<dbReference type="EMBL" id="JBBYAF010000007">
    <property type="protein sequence ID" value="MEL3971666.1"/>
    <property type="molecule type" value="Genomic_DNA"/>
</dbReference>
<dbReference type="CDD" id="cd02883">
    <property type="entry name" value="NUDIX_Hydrolase"/>
    <property type="match status" value="1"/>
</dbReference>
<dbReference type="InterPro" id="IPR020084">
    <property type="entry name" value="NUDIX_hydrolase_CS"/>
</dbReference>
<dbReference type="Gene3D" id="3.90.79.10">
    <property type="entry name" value="Nucleoside Triphosphate Pyrophosphohydrolase"/>
    <property type="match status" value="1"/>
</dbReference>
<dbReference type="PROSITE" id="PS00893">
    <property type="entry name" value="NUDIX_BOX"/>
    <property type="match status" value="1"/>
</dbReference>
<dbReference type="InterPro" id="IPR020476">
    <property type="entry name" value="Nudix_hydrolase"/>
</dbReference>
<dbReference type="SUPFAM" id="SSF55811">
    <property type="entry name" value="Nudix"/>
    <property type="match status" value="1"/>
</dbReference>
<dbReference type="PRINTS" id="PR00502">
    <property type="entry name" value="NUDIXFAMILY"/>
</dbReference>
<comment type="caution">
    <text evidence="5">The sequence shown here is derived from an EMBL/GenBank/DDBJ whole genome shotgun (WGS) entry which is preliminary data.</text>
</comment>
<keyword evidence="2 3" id="KW-0378">Hydrolase</keyword>
<feature type="domain" description="Nudix hydrolase" evidence="4">
    <location>
        <begin position="2"/>
        <end position="127"/>
    </location>
</feature>
<sequence length="129" mass="14552">MKHWFGSAAICFNEKNEVLMVRGSDNEGWAIPSGGIEKGETPEVCCIREVKEETGYDVRIIEKLTVKETIIKGFEVKTHYFKVEKLGESEGIDDPDETIVEAAWIALSDLKDLTHMYPEDVGTIIRCTK</sequence>
<dbReference type="InterPro" id="IPR015797">
    <property type="entry name" value="NUDIX_hydrolase-like_dom_sf"/>
</dbReference>
<evidence type="ECO:0000313" key="6">
    <source>
        <dbReference type="Proteomes" id="UP001389717"/>
    </source>
</evidence>
<dbReference type="PANTHER" id="PTHR43046:SF2">
    <property type="entry name" value="8-OXO-DGTP DIPHOSPHATASE-RELATED"/>
    <property type="match status" value="1"/>
</dbReference>
<dbReference type="Pfam" id="PF00293">
    <property type="entry name" value="NUDIX"/>
    <property type="match status" value="1"/>
</dbReference>
<evidence type="ECO:0000256" key="1">
    <source>
        <dbReference type="ARBA" id="ARBA00001946"/>
    </source>
</evidence>
<organism evidence="5 6">
    <name type="scientific">Rossellomorea oryzaecorticis</name>
    <dbReference type="NCBI Taxonomy" id="1396505"/>
    <lineage>
        <taxon>Bacteria</taxon>
        <taxon>Bacillati</taxon>
        <taxon>Bacillota</taxon>
        <taxon>Bacilli</taxon>
        <taxon>Bacillales</taxon>
        <taxon>Bacillaceae</taxon>
        <taxon>Rossellomorea</taxon>
    </lineage>
</organism>
<dbReference type="RefSeq" id="WP_341981189.1">
    <property type="nucleotide sequence ID" value="NZ_JBBYAF010000007.1"/>
</dbReference>
<accession>A0ABU9K6G1</accession>
<dbReference type="PROSITE" id="PS51462">
    <property type="entry name" value="NUDIX"/>
    <property type="match status" value="1"/>
</dbReference>
<evidence type="ECO:0000313" key="5">
    <source>
        <dbReference type="EMBL" id="MEL3971666.1"/>
    </source>
</evidence>
<evidence type="ECO:0000259" key="4">
    <source>
        <dbReference type="PROSITE" id="PS51462"/>
    </source>
</evidence>
<dbReference type="InterPro" id="IPR000086">
    <property type="entry name" value="NUDIX_hydrolase_dom"/>
</dbReference>
<dbReference type="EC" id="3.6.-.-" evidence="5"/>
<reference evidence="5 6" key="1">
    <citation type="submission" date="2024-04" db="EMBL/GenBank/DDBJ databases">
        <title>Bacillus oryzaecorticis sp. nov., a moderately halophilic bacterium isolated from rice husks.</title>
        <authorList>
            <person name="Zhu H.-S."/>
        </authorList>
    </citation>
    <scope>NUCLEOTIDE SEQUENCE [LARGE SCALE GENOMIC DNA]</scope>
    <source>
        <strain evidence="5 6">ZC255</strain>
    </source>
</reference>
<evidence type="ECO:0000256" key="2">
    <source>
        <dbReference type="ARBA" id="ARBA00022801"/>
    </source>
</evidence>
<dbReference type="Proteomes" id="UP001389717">
    <property type="component" value="Unassembled WGS sequence"/>
</dbReference>
<name>A0ABU9K6G1_9BACI</name>